<dbReference type="AlphaFoldDB" id="A0A369TIT3"/>
<organism evidence="1 2">
    <name type="scientific">Thalassococcus profundi</name>
    <dbReference type="NCBI Taxonomy" id="2282382"/>
    <lineage>
        <taxon>Bacteria</taxon>
        <taxon>Pseudomonadati</taxon>
        <taxon>Pseudomonadota</taxon>
        <taxon>Alphaproteobacteria</taxon>
        <taxon>Rhodobacterales</taxon>
        <taxon>Roseobacteraceae</taxon>
        <taxon>Thalassococcus</taxon>
    </lineage>
</organism>
<evidence type="ECO:0000313" key="1">
    <source>
        <dbReference type="EMBL" id="RDD65261.1"/>
    </source>
</evidence>
<proteinExistence type="predicted"/>
<evidence type="ECO:0000313" key="2">
    <source>
        <dbReference type="Proteomes" id="UP000253977"/>
    </source>
</evidence>
<dbReference type="NCBIfam" id="NF033447">
    <property type="entry name" value="BrxE_fam"/>
    <property type="match status" value="1"/>
</dbReference>
<protein>
    <submittedName>
        <fullName evidence="1">BrxE family protein</fullName>
    </submittedName>
</protein>
<accession>A0A369TIT3</accession>
<dbReference type="InterPro" id="IPR058690">
    <property type="entry name" value="BrxE"/>
</dbReference>
<reference evidence="1 2" key="1">
    <citation type="submission" date="2018-07" db="EMBL/GenBank/DDBJ databases">
        <title>Thalassococcus profundi sp. nov., a marine bacterium isolated from deep seawater of Okinawa Trough.</title>
        <authorList>
            <person name="Yu M."/>
        </authorList>
    </citation>
    <scope>NUCLEOTIDE SEQUENCE [LARGE SCALE GENOMIC DNA]</scope>
    <source>
        <strain evidence="1 2">WRAS1</strain>
    </source>
</reference>
<gene>
    <name evidence="1" type="ORF">DU478_15245</name>
</gene>
<keyword evidence="2" id="KW-1185">Reference proteome</keyword>
<dbReference type="Proteomes" id="UP000253977">
    <property type="component" value="Unassembled WGS sequence"/>
</dbReference>
<name>A0A369TIT3_9RHOB</name>
<dbReference type="EMBL" id="QPMK01000013">
    <property type="protein sequence ID" value="RDD65261.1"/>
    <property type="molecule type" value="Genomic_DNA"/>
</dbReference>
<dbReference type="Pfam" id="PF26412">
    <property type="entry name" value="BrxE"/>
    <property type="match status" value="1"/>
</dbReference>
<comment type="caution">
    <text evidence="1">The sequence shown here is derived from an EMBL/GenBank/DDBJ whole genome shotgun (WGS) entry which is preliminary data.</text>
</comment>
<sequence length="96" mass="10684">MREQSLTENEGRLVAADATLSDILTLRLCVGYLGEKEQSDWWASLWLSPHASAFLSPIYGSRSDAARLSGVIESARRVHDSRIGMACPHRVIHMEC</sequence>